<dbReference type="RefSeq" id="WP_138664490.1">
    <property type="nucleotide sequence ID" value="NZ_VCKY01000006.1"/>
</dbReference>
<accession>A0A5S4FW50</accession>
<comment type="caution">
    <text evidence="2">The sequence shown here is derived from an EMBL/GenBank/DDBJ whole genome shotgun (WGS) entry which is preliminary data.</text>
</comment>
<evidence type="ECO:0000256" key="1">
    <source>
        <dbReference type="SAM" id="MobiDB-lite"/>
    </source>
</evidence>
<dbReference type="Proteomes" id="UP000309128">
    <property type="component" value="Unassembled WGS sequence"/>
</dbReference>
<feature type="region of interest" description="Disordered" evidence="1">
    <location>
        <begin position="70"/>
        <end position="92"/>
    </location>
</feature>
<protein>
    <submittedName>
        <fullName evidence="2">Uncharacterized protein</fullName>
    </submittedName>
</protein>
<dbReference type="AlphaFoldDB" id="A0A5S4FW50"/>
<reference evidence="2 3" key="1">
    <citation type="submission" date="2019-05" db="EMBL/GenBank/DDBJ databases">
        <title>Draft genome sequence of Nonomuraea turkmeniaca DSM 43926.</title>
        <authorList>
            <person name="Saricaoglu S."/>
            <person name="Isik K."/>
        </authorList>
    </citation>
    <scope>NUCLEOTIDE SEQUENCE [LARGE SCALE GENOMIC DNA]</scope>
    <source>
        <strain evidence="2 3">DSM 43926</strain>
    </source>
</reference>
<proteinExistence type="predicted"/>
<dbReference type="EMBL" id="VCKY01000006">
    <property type="protein sequence ID" value="TMR24878.1"/>
    <property type="molecule type" value="Genomic_DNA"/>
</dbReference>
<name>A0A5S4FW50_9ACTN</name>
<evidence type="ECO:0000313" key="2">
    <source>
        <dbReference type="EMBL" id="TMR24878.1"/>
    </source>
</evidence>
<sequence length="186" mass="20181">MGARRTRRRVPGRTDVIVRSRCVGWLQRDDRGCDVACTIDGLVPGSASTNRVQAVTALLAALVAPAPLRDLGPEARTPRRPRARSPRERPISPFTPAQLAAAALADNLPRLPDGSYRVHIHDGFDDTELGRVYRSGRRWQALAPDGRVVVHRAATRTEAVDQLLATPGPLFGDPADTILHDPLNPG</sequence>
<evidence type="ECO:0000313" key="3">
    <source>
        <dbReference type="Proteomes" id="UP000309128"/>
    </source>
</evidence>
<dbReference type="OrthoDB" id="3437000at2"/>
<keyword evidence="3" id="KW-1185">Reference proteome</keyword>
<organism evidence="2 3">
    <name type="scientific">Nonomuraea turkmeniaca</name>
    <dbReference type="NCBI Taxonomy" id="103838"/>
    <lineage>
        <taxon>Bacteria</taxon>
        <taxon>Bacillati</taxon>
        <taxon>Actinomycetota</taxon>
        <taxon>Actinomycetes</taxon>
        <taxon>Streptosporangiales</taxon>
        <taxon>Streptosporangiaceae</taxon>
        <taxon>Nonomuraea</taxon>
    </lineage>
</organism>
<gene>
    <name evidence="2" type="ORF">ETD86_02820</name>
</gene>